<dbReference type="AlphaFoldDB" id="A0AAV9NZS2"/>
<evidence type="ECO:0000313" key="5">
    <source>
        <dbReference type="Proteomes" id="UP001337655"/>
    </source>
</evidence>
<dbReference type="PANTHER" id="PTHR48081">
    <property type="entry name" value="AB HYDROLASE SUPERFAMILY PROTEIN C4A8.06C"/>
    <property type="match status" value="1"/>
</dbReference>
<feature type="region of interest" description="Disordered" evidence="2">
    <location>
        <begin position="45"/>
        <end position="69"/>
    </location>
</feature>
<dbReference type="InterPro" id="IPR013094">
    <property type="entry name" value="AB_hydrolase_3"/>
</dbReference>
<evidence type="ECO:0000256" key="2">
    <source>
        <dbReference type="SAM" id="MobiDB-lite"/>
    </source>
</evidence>
<dbReference type="EMBL" id="JAVRRT010000021">
    <property type="protein sequence ID" value="KAK5164035.1"/>
    <property type="molecule type" value="Genomic_DNA"/>
</dbReference>
<reference evidence="4 5" key="1">
    <citation type="submission" date="2023-08" db="EMBL/GenBank/DDBJ databases">
        <title>Black Yeasts Isolated from many extreme environments.</title>
        <authorList>
            <person name="Coleine C."/>
            <person name="Stajich J.E."/>
            <person name="Selbmann L."/>
        </authorList>
    </citation>
    <scope>NUCLEOTIDE SEQUENCE [LARGE SCALE GENOMIC DNA]</scope>
    <source>
        <strain evidence="4 5">CCFEE 5935</strain>
    </source>
</reference>
<organism evidence="4 5">
    <name type="scientific">Saxophila tyrrhenica</name>
    <dbReference type="NCBI Taxonomy" id="1690608"/>
    <lineage>
        <taxon>Eukaryota</taxon>
        <taxon>Fungi</taxon>
        <taxon>Dikarya</taxon>
        <taxon>Ascomycota</taxon>
        <taxon>Pezizomycotina</taxon>
        <taxon>Dothideomycetes</taxon>
        <taxon>Dothideomycetidae</taxon>
        <taxon>Mycosphaerellales</taxon>
        <taxon>Extremaceae</taxon>
        <taxon>Saxophila</taxon>
    </lineage>
</organism>
<dbReference type="Pfam" id="PF07859">
    <property type="entry name" value="Abhydrolase_3"/>
    <property type="match status" value="1"/>
</dbReference>
<sequence length="347" mass="37407">MAPTKWDAEWIKFAKTISDPPTLPDEETEAKRQIVNTILTELPRLLPPPPSNITTSPSFPSHSHLTPADPAVRSTEDLTLPSGPAVRIYTPTHPSSSPTAASPLILFAHGGGWFAGNLETEDRSCRILSSRTSSVIVSVDYRCGFGVPLQSMVDDLYAAFTWSRSNATTLGADAGKVVFWGGSAGGALIVALAYRLVQEGRGAAIKGLLCMNTIVLHPSATPEAYIHLMRSYEENDGPLPFVAGKDTLKLYKSRDLEPPNTPIALFPTAYGPGAMKGFPPTWIITSGNDASRDDGTVLEAVLRDAGVRVKMENVEGLAHYFWVFDLPKANERFWDAMVGGVAWVLGG</sequence>
<feature type="compositionally biased region" description="Low complexity" evidence="2">
    <location>
        <begin position="52"/>
        <end position="61"/>
    </location>
</feature>
<proteinExistence type="predicted"/>
<dbReference type="InterPro" id="IPR029058">
    <property type="entry name" value="AB_hydrolase_fold"/>
</dbReference>
<dbReference type="PANTHER" id="PTHR48081:SF8">
    <property type="entry name" value="ALPHA_BETA HYDROLASE FOLD-3 DOMAIN-CONTAINING PROTEIN-RELATED"/>
    <property type="match status" value="1"/>
</dbReference>
<dbReference type="InterPro" id="IPR050300">
    <property type="entry name" value="GDXG_lipolytic_enzyme"/>
</dbReference>
<dbReference type="Proteomes" id="UP001337655">
    <property type="component" value="Unassembled WGS sequence"/>
</dbReference>
<gene>
    <name evidence="4" type="ORF">LTR77_010126</name>
</gene>
<protein>
    <recommendedName>
        <fullName evidence="3">Alpha/beta hydrolase fold-3 domain-containing protein</fullName>
    </recommendedName>
</protein>
<dbReference type="GO" id="GO:0016787">
    <property type="term" value="F:hydrolase activity"/>
    <property type="evidence" value="ECO:0007669"/>
    <property type="project" value="UniProtKB-KW"/>
</dbReference>
<evidence type="ECO:0000313" key="4">
    <source>
        <dbReference type="EMBL" id="KAK5164035.1"/>
    </source>
</evidence>
<dbReference type="RefSeq" id="XP_064654363.1">
    <property type="nucleotide sequence ID" value="XM_064807349.1"/>
</dbReference>
<keyword evidence="5" id="KW-1185">Reference proteome</keyword>
<feature type="domain" description="Alpha/beta hydrolase fold-3" evidence="3">
    <location>
        <begin position="105"/>
        <end position="322"/>
    </location>
</feature>
<keyword evidence="1" id="KW-0378">Hydrolase</keyword>
<evidence type="ECO:0000256" key="1">
    <source>
        <dbReference type="ARBA" id="ARBA00022801"/>
    </source>
</evidence>
<dbReference type="SUPFAM" id="SSF53474">
    <property type="entry name" value="alpha/beta-Hydrolases"/>
    <property type="match status" value="1"/>
</dbReference>
<comment type="caution">
    <text evidence="4">The sequence shown here is derived from an EMBL/GenBank/DDBJ whole genome shotgun (WGS) entry which is preliminary data.</text>
</comment>
<name>A0AAV9NZS2_9PEZI</name>
<dbReference type="GeneID" id="89931455"/>
<accession>A0AAV9NZS2</accession>
<evidence type="ECO:0000259" key="3">
    <source>
        <dbReference type="Pfam" id="PF07859"/>
    </source>
</evidence>
<dbReference type="Gene3D" id="3.40.50.1820">
    <property type="entry name" value="alpha/beta hydrolase"/>
    <property type="match status" value="1"/>
</dbReference>